<evidence type="ECO:0000313" key="2">
    <source>
        <dbReference type="Proteomes" id="UP000230407"/>
    </source>
</evidence>
<protein>
    <recommendedName>
        <fullName evidence="3">VCBS repeat-containing protein</fullName>
    </recommendedName>
</protein>
<evidence type="ECO:0000313" key="1">
    <source>
        <dbReference type="EMBL" id="PJE93908.1"/>
    </source>
</evidence>
<dbReference type="InterPro" id="IPR028994">
    <property type="entry name" value="Integrin_alpha_N"/>
</dbReference>
<dbReference type="SUPFAM" id="SSF69318">
    <property type="entry name" value="Integrin alpha N-terminal domain"/>
    <property type="match status" value="1"/>
</dbReference>
<name>A0A2M8LPN2_9ACTN</name>
<accession>A0A2M8LPN2</accession>
<dbReference type="Proteomes" id="UP000230407">
    <property type="component" value="Unassembled WGS sequence"/>
</dbReference>
<sequence length="192" mass="20133">MDDADDHWADADQILSVGSLNDDDGDGRVDDSDAPDLLVKSGGELWLYFGHRVSPFLDEILPVRLGGADWQDMTLLAPGDLNGDGLPELWARDTVKGTVHQYTSRPNPVADGAAVADLSVYADPAVRTTSIGSGFTAAAYPHLSTGGDFEGDGFADLWARSDRGDLVGFSGRALTDGSAFGPARPLITGGTP</sequence>
<evidence type="ECO:0008006" key="3">
    <source>
        <dbReference type="Google" id="ProtNLM"/>
    </source>
</evidence>
<comment type="caution">
    <text evidence="1">The sequence shown here is derived from an EMBL/GenBank/DDBJ whole genome shotgun (WGS) entry which is preliminary data.</text>
</comment>
<keyword evidence="2" id="KW-1185">Reference proteome</keyword>
<reference evidence="1 2" key="1">
    <citation type="submission" date="2017-11" db="EMBL/GenBank/DDBJ databases">
        <title>Streptomyces carmine sp. nov., a novel actinomycete isolated from Sophora alopecuroides in Xinjiang, China.</title>
        <authorList>
            <person name="Wang Y."/>
            <person name="Luo X."/>
            <person name="Wan C."/>
            <person name="Zhang L."/>
        </authorList>
    </citation>
    <scope>NUCLEOTIDE SEQUENCE [LARGE SCALE GENOMIC DNA]</scope>
    <source>
        <strain evidence="1 2">TRM SA0054</strain>
    </source>
</reference>
<dbReference type="RefSeq" id="WP_100205578.1">
    <property type="nucleotide sequence ID" value="NZ_PGGW01000071.1"/>
</dbReference>
<gene>
    <name evidence="1" type="ORF">CUT44_32500</name>
</gene>
<dbReference type="EMBL" id="PGGW01000071">
    <property type="protein sequence ID" value="PJE93908.1"/>
    <property type="molecule type" value="Genomic_DNA"/>
</dbReference>
<dbReference type="AlphaFoldDB" id="A0A2M8LPN2"/>
<organism evidence="1 2">
    <name type="scientific">Streptomyces carminius</name>
    <dbReference type="NCBI Taxonomy" id="2665496"/>
    <lineage>
        <taxon>Bacteria</taxon>
        <taxon>Bacillati</taxon>
        <taxon>Actinomycetota</taxon>
        <taxon>Actinomycetes</taxon>
        <taxon>Kitasatosporales</taxon>
        <taxon>Streptomycetaceae</taxon>
        <taxon>Streptomyces</taxon>
    </lineage>
</organism>
<proteinExistence type="predicted"/>